<dbReference type="Proteomes" id="UP001596516">
    <property type="component" value="Unassembled WGS sequence"/>
</dbReference>
<dbReference type="NCBIfam" id="NF004792">
    <property type="entry name" value="PRK06139.1"/>
    <property type="match status" value="1"/>
</dbReference>
<comment type="similarity">
    <text evidence="1 3">Belongs to the short-chain dehydrogenases/reductases (SDR) family.</text>
</comment>
<dbReference type="PANTHER" id="PTHR44196:SF1">
    <property type="entry name" value="DEHYDROGENASE_REDUCTASE SDR FAMILY MEMBER 7B"/>
    <property type="match status" value="1"/>
</dbReference>
<evidence type="ECO:0000256" key="3">
    <source>
        <dbReference type="RuleBase" id="RU000363"/>
    </source>
</evidence>
<dbReference type="PANTHER" id="PTHR44196">
    <property type="entry name" value="DEHYDROGENASE/REDUCTASE SDR FAMILY MEMBER 7B"/>
    <property type="match status" value="1"/>
</dbReference>
<keyword evidence="5" id="KW-1133">Transmembrane helix</keyword>
<dbReference type="InterPro" id="IPR020904">
    <property type="entry name" value="Sc_DH/Rdtase_CS"/>
</dbReference>
<evidence type="ECO:0000313" key="7">
    <source>
        <dbReference type="Proteomes" id="UP001596516"/>
    </source>
</evidence>
<evidence type="ECO:0000256" key="1">
    <source>
        <dbReference type="ARBA" id="ARBA00006484"/>
    </source>
</evidence>
<dbReference type="PRINTS" id="PR00081">
    <property type="entry name" value="GDHRDH"/>
</dbReference>
<comment type="caution">
    <text evidence="6">The sequence shown here is derived from an EMBL/GenBank/DDBJ whole genome shotgun (WGS) entry which is preliminary data.</text>
</comment>
<dbReference type="InterPro" id="IPR036291">
    <property type="entry name" value="NAD(P)-bd_dom_sf"/>
</dbReference>
<feature type="region of interest" description="Disordered" evidence="4">
    <location>
        <begin position="270"/>
        <end position="291"/>
    </location>
</feature>
<feature type="transmembrane region" description="Helical" evidence="5">
    <location>
        <begin position="297"/>
        <end position="316"/>
    </location>
</feature>
<dbReference type="PROSITE" id="PS00061">
    <property type="entry name" value="ADH_SHORT"/>
    <property type="match status" value="1"/>
</dbReference>
<evidence type="ECO:0000256" key="2">
    <source>
        <dbReference type="ARBA" id="ARBA00023002"/>
    </source>
</evidence>
<gene>
    <name evidence="6" type="ORF">ACFQXB_08660</name>
</gene>
<dbReference type="EMBL" id="JBHTFQ010000004">
    <property type="protein sequence ID" value="MFC7704263.1"/>
    <property type="molecule type" value="Genomic_DNA"/>
</dbReference>
<evidence type="ECO:0000313" key="6">
    <source>
        <dbReference type="EMBL" id="MFC7704263.1"/>
    </source>
</evidence>
<name>A0ABW2UJ82_9RHOB</name>
<dbReference type="PRINTS" id="PR00080">
    <property type="entry name" value="SDRFAMILY"/>
</dbReference>
<evidence type="ECO:0000256" key="5">
    <source>
        <dbReference type="SAM" id="Phobius"/>
    </source>
</evidence>
<keyword evidence="5" id="KW-0472">Membrane</keyword>
<dbReference type="Pfam" id="PF00106">
    <property type="entry name" value="adh_short"/>
    <property type="match status" value="1"/>
</dbReference>
<reference evidence="7" key="1">
    <citation type="journal article" date="2019" name="Int. J. Syst. Evol. Microbiol.">
        <title>The Global Catalogue of Microorganisms (GCM) 10K type strain sequencing project: providing services to taxonomists for standard genome sequencing and annotation.</title>
        <authorList>
            <consortium name="The Broad Institute Genomics Platform"/>
            <consortium name="The Broad Institute Genome Sequencing Center for Infectious Disease"/>
            <person name="Wu L."/>
            <person name="Ma J."/>
        </authorList>
    </citation>
    <scope>NUCLEOTIDE SEQUENCE [LARGE SCALE GENOMIC DNA]</scope>
    <source>
        <strain evidence="7">CGMCC 1.12750</strain>
    </source>
</reference>
<organism evidence="6 7">
    <name type="scientific">Plastorhodobacter daqingensis</name>
    <dbReference type="NCBI Taxonomy" id="1387281"/>
    <lineage>
        <taxon>Bacteria</taxon>
        <taxon>Pseudomonadati</taxon>
        <taxon>Pseudomonadota</taxon>
        <taxon>Alphaproteobacteria</taxon>
        <taxon>Rhodobacterales</taxon>
        <taxon>Paracoccaceae</taxon>
        <taxon>Plastorhodobacter</taxon>
    </lineage>
</organism>
<proteinExistence type="inferred from homology"/>
<protein>
    <submittedName>
        <fullName evidence="6">SDR family oxidoreductase</fullName>
    </submittedName>
</protein>
<dbReference type="RefSeq" id="WP_377402220.1">
    <property type="nucleotide sequence ID" value="NZ_JBHTFQ010000004.1"/>
</dbReference>
<keyword evidence="2" id="KW-0560">Oxidoreductase</keyword>
<dbReference type="InterPro" id="IPR002347">
    <property type="entry name" value="SDR_fam"/>
</dbReference>
<keyword evidence="5" id="KW-0812">Transmembrane</keyword>
<keyword evidence="7" id="KW-1185">Reference proteome</keyword>
<accession>A0ABW2UJ82</accession>
<dbReference type="Gene3D" id="3.40.50.720">
    <property type="entry name" value="NAD(P)-binding Rossmann-like Domain"/>
    <property type="match status" value="1"/>
</dbReference>
<dbReference type="SUPFAM" id="SSF51735">
    <property type="entry name" value="NAD(P)-binding Rossmann-fold domains"/>
    <property type="match status" value="1"/>
</dbReference>
<sequence length="329" mass="34001">MAGSTSAPVVVITGASSGIGQATAETFARRGAQLVLAARSTEALERVAQRCRDLGGTAIAVPTDVTDSTAVAALLQRALGVAGRIDVWFSNVGVGAVGRFQDVPLEVHRQVVQANLIGHMIDAHAVVPVFLRQGRGVFISMNSMGAYLPAPYAASYTAGKFGLRGFTAALRAELADHPQIHICEVYPLFVDTPGIPHAANYTGRKLRIGGTMSDPWTVARAVVRLSQKPRPSLTIGSAAWILRAGHVLVPQLAVNLAAAFIRRALERAEPAPCGSGNVLGPPARPGGVEGGLRRSGGGGAILPLAVLAGAAAFGLIRTGRSGIASRRHG</sequence>
<evidence type="ECO:0000256" key="4">
    <source>
        <dbReference type="SAM" id="MobiDB-lite"/>
    </source>
</evidence>